<evidence type="ECO:0000313" key="5">
    <source>
        <dbReference type="EMBL" id="MBB4677990.1"/>
    </source>
</evidence>
<feature type="signal peptide" evidence="2">
    <location>
        <begin position="1"/>
        <end position="18"/>
    </location>
</feature>
<dbReference type="InterPro" id="IPR023158">
    <property type="entry name" value="YerB-like_sf"/>
</dbReference>
<feature type="domain" description="DUF3048" evidence="4">
    <location>
        <begin position="201"/>
        <end position="309"/>
    </location>
</feature>
<dbReference type="Pfam" id="PF11258">
    <property type="entry name" value="DUF3048"/>
    <property type="match status" value="1"/>
</dbReference>
<comment type="caution">
    <text evidence="5">The sequence shown here is derived from an EMBL/GenBank/DDBJ whole genome shotgun (WGS) entry which is preliminary data.</text>
</comment>
<dbReference type="AlphaFoldDB" id="A0A7W7FUE5"/>
<dbReference type="Proteomes" id="UP000533598">
    <property type="component" value="Unassembled WGS sequence"/>
</dbReference>
<feature type="domain" description="DUF3048" evidence="3">
    <location>
        <begin position="40"/>
        <end position="176"/>
    </location>
</feature>
<evidence type="ECO:0000259" key="4">
    <source>
        <dbReference type="Pfam" id="PF17479"/>
    </source>
</evidence>
<dbReference type="EMBL" id="JACHMH010000001">
    <property type="protein sequence ID" value="MBB4677990.1"/>
    <property type="molecule type" value="Genomic_DNA"/>
</dbReference>
<reference evidence="5 6" key="1">
    <citation type="submission" date="2020-08" db="EMBL/GenBank/DDBJ databases">
        <title>Sequencing the genomes of 1000 actinobacteria strains.</title>
        <authorList>
            <person name="Klenk H.-P."/>
        </authorList>
    </citation>
    <scope>NUCLEOTIDE SEQUENCE [LARGE SCALE GENOMIC DNA]</scope>
    <source>
        <strain evidence="5 6">DSM 44230</strain>
    </source>
</reference>
<evidence type="ECO:0000313" key="6">
    <source>
        <dbReference type="Proteomes" id="UP000533598"/>
    </source>
</evidence>
<dbReference type="RefSeq" id="WP_185003870.1">
    <property type="nucleotide sequence ID" value="NZ_BAAAUI010000027.1"/>
</dbReference>
<protein>
    <recommendedName>
        <fullName evidence="7">DUF3048 domain-containing protein</fullName>
    </recommendedName>
</protein>
<organism evidence="5 6">
    <name type="scientific">Crossiella cryophila</name>
    <dbReference type="NCBI Taxonomy" id="43355"/>
    <lineage>
        <taxon>Bacteria</taxon>
        <taxon>Bacillati</taxon>
        <taxon>Actinomycetota</taxon>
        <taxon>Actinomycetes</taxon>
        <taxon>Pseudonocardiales</taxon>
        <taxon>Pseudonocardiaceae</taxon>
        <taxon>Crossiella</taxon>
    </lineage>
</organism>
<dbReference type="Gene3D" id="3.50.90.10">
    <property type="entry name" value="YerB-like"/>
    <property type="match status" value="1"/>
</dbReference>
<evidence type="ECO:0000259" key="3">
    <source>
        <dbReference type="Pfam" id="PF11258"/>
    </source>
</evidence>
<dbReference type="InterPro" id="IPR021416">
    <property type="entry name" value="DUF3048_N"/>
</dbReference>
<accession>A0A7W7FUE5</accession>
<feature type="compositionally biased region" description="Low complexity" evidence="1">
    <location>
        <begin position="250"/>
        <end position="261"/>
    </location>
</feature>
<gene>
    <name evidence="5" type="ORF">HNR67_004108</name>
</gene>
<dbReference type="PROSITE" id="PS51257">
    <property type="entry name" value="PROKAR_LIPOPROTEIN"/>
    <property type="match status" value="1"/>
</dbReference>
<feature type="region of interest" description="Disordered" evidence="1">
    <location>
        <begin position="250"/>
        <end position="269"/>
    </location>
</feature>
<evidence type="ECO:0000256" key="1">
    <source>
        <dbReference type="SAM" id="MobiDB-lite"/>
    </source>
</evidence>
<evidence type="ECO:0008006" key="7">
    <source>
        <dbReference type="Google" id="ProtNLM"/>
    </source>
</evidence>
<dbReference type="SUPFAM" id="SSF159774">
    <property type="entry name" value="YerB-like"/>
    <property type="match status" value="1"/>
</dbReference>
<name>A0A7W7FUE5_9PSEU</name>
<proteinExistence type="predicted"/>
<dbReference type="Pfam" id="PF17479">
    <property type="entry name" value="DUF3048_C"/>
    <property type="match status" value="1"/>
</dbReference>
<feature type="chain" id="PRO_5038910124" description="DUF3048 domain-containing protein" evidence="2">
    <location>
        <begin position="19"/>
        <end position="318"/>
    </location>
</feature>
<feature type="region of interest" description="Disordered" evidence="1">
    <location>
        <begin position="275"/>
        <end position="303"/>
    </location>
</feature>
<feature type="compositionally biased region" description="Low complexity" evidence="1">
    <location>
        <begin position="292"/>
        <end position="303"/>
    </location>
</feature>
<sequence length="318" mass="32624">MRRLTVPILLLFAVAACSDPAPPGPGSSTTSAVTEAPSPLTGLPVAAGKPVLAVKIDNLAAARPQTGLTQADLLYLEPVEGGLTRFVAVFSSRLPASVGPVRSARETDLELLQHFQRPALAYSGAAAEVAQRVAAAPLIPVPPDKAPGAYTRDSRRSAPHNTYADPAKLLAAAPGAGAVRDIGFRFGPAPEGGAETSQHVVRYPAAVVALDYNPQDQRWRVGLDGAPLAAAEGGAVSVRTVVVQKVIVRSSGSQDSRGSGSPFAQTVGSGDVTVLRDGRSYPGRWSRPAADGGTTFTQPGGQPLPFATGPILVLLVPA</sequence>
<keyword evidence="6" id="KW-1185">Reference proteome</keyword>
<evidence type="ECO:0000256" key="2">
    <source>
        <dbReference type="SAM" id="SignalP"/>
    </source>
</evidence>
<keyword evidence="2" id="KW-0732">Signal</keyword>
<dbReference type="InterPro" id="IPR035328">
    <property type="entry name" value="DUF3048_C"/>
</dbReference>